<feature type="compositionally biased region" description="Low complexity" evidence="1">
    <location>
        <begin position="114"/>
        <end position="126"/>
    </location>
</feature>
<gene>
    <name evidence="3" type="ORF">BGZ70_007322</name>
</gene>
<dbReference type="PROSITE" id="PS50097">
    <property type="entry name" value="BTB"/>
    <property type="match status" value="1"/>
</dbReference>
<feature type="domain" description="BTB" evidence="2">
    <location>
        <begin position="319"/>
        <end position="381"/>
    </location>
</feature>
<feature type="region of interest" description="Disordered" evidence="1">
    <location>
        <begin position="256"/>
        <end position="287"/>
    </location>
</feature>
<feature type="compositionally biased region" description="Polar residues" evidence="1">
    <location>
        <begin position="383"/>
        <end position="392"/>
    </location>
</feature>
<feature type="compositionally biased region" description="Basic and acidic residues" evidence="1">
    <location>
        <begin position="269"/>
        <end position="287"/>
    </location>
</feature>
<feature type="region of interest" description="Disordered" evidence="1">
    <location>
        <begin position="78"/>
        <end position="126"/>
    </location>
</feature>
<reference evidence="3" key="1">
    <citation type="journal article" date="2020" name="Fungal Divers.">
        <title>Resolving the Mortierellaceae phylogeny through synthesis of multi-gene phylogenetics and phylogenomics.</title>
        <authorList>
            <person name="Vandepol N."/>
            <person name="Liber J."/>
            <person name="Desiro A."/>
            <person name="Na H."/>
            <person name="Kennedy M."/>
            <person name="Barry K."/>
            <person name="Grigoriev I.V."/>
            <person name="Miller A.N."/>
            <person name="O'Donnell K."/>
            <person name="Stajich J.E."/>
            <person name="Bonito G."/>
        </authorList>
    </citation>
    <scope>NUCLEOTIDE SEQUENCE</scope>
    <source>
        <strain evidence="3">CK1249</strain>
    </source>
</reference>
<name>A0A9P6J6E0_MORAP</name>
<feature type="compositionally biased region" description="Low complexity" evidence="1">
    <location>
        <begin position="79"/>
        <end position="98"/>
    </location>
</feature>
<dbReference type="CDD" id="cd18186">
    <property type="entry name" value="BTB_POZ_ZBTB_KLHL-like"/>
    <property type="match status" value="1"/>
</dbReference>
<evidence type="ECO:0000259" key="2">
    <source>
        <dbReference type="PROSITE" id="PS50097"/>
    </source>
</evidence>
<evidence type="ECO:0000313" key="4">
    <source>
        <dbReference type="Proteomes" id="UP000738359"/>
    </source>
</evidence>
<dbReference type="AlphaFoldDB" id="A0A9P6J6E0"/>
<dbReference type="OrthoDB" id="2442882at2759"/>
<organism evidence="3 4">
    <name type="scientific">Mortierella alpina</name>
    <name type="common">Oleaginous fungus</name>
    <name type="synonym">Mortierella renispora</name>
    <dbReference type="NCBI Taxonomy" id="64518"/>
    <lineage>
        <taxon>Eukaryota</taxon>
        <taxon>Fungi</taxon>
        <taxon>Fungi incertae sedis</taxon>
        <taxon>Mucoromycota</taxon>
        <taxon>Mortierellomycotina</taxon>
        <taxon>Mortierellomycetes</taxon>
        <taxon>Mortierellales</taxon>
        <taxon>Mortierellaceae</taxon>
        <taxon>Mortierella</taxon>
    </lineage>
</organism>
<dbReference type="InterPro" id="IPR000210">
    <property type="entry name" value="BTB/POZ_dom"/>
</dbReference>
<dbReference type="EMBL" id="JAAAHY010000455">
    <property type="protein sequence ID" value="KAF9963576.1"/>
    <property type="molecule type" value="Genomic_DNA"/>
</dbReference>
<protein>
    <recommendedName>
        <fullName evidence="2">BTB domain-containing protein</fullName>
    </recommendedName>
</protein>
<accession>A0A9P6J6E0</accession>
<sequence length="557" mass="62227">MAAAAAAGAEPHRTAADPRYSRIVTHWARSSPEEGIQLHLRCADVQRTGTAFHIRTDPPSADKPCQWSITLSPVHKVTSAPSVSPSSAPASRPVAPSRTHPVEAEKPGTRSQPESEPTTPSLSSSSSTLLLLTLERVVPQAVEMGIDQVTESPTSPSRVRCELYRTLYIYSPKLKRDICVHPVKKHPWPQNVVFDGMDVSENDGKEYHFQIWLSGSNPRQEDTRTAAKFNHMQQLLRAMRKDSATANVEIVIKNRNSQDPGHLGTTEGFEDRRKTETAKGGKGKDSTHHVCNTGVGFGAQDETHWRYDNHHPRPKKTCFKAHKCVLEVIPFFSRMLNGGFREGLASPRGMHKIELSDDMFDASIMDHLLDYLYTHELAVDDSASPQKNTRARAQSLGGGTEAPAPSTYVHHIISANVGLNLQTVISETRLSNPRNYGYSAQERHSTQANAEAPSLTLKQWGALYKAGVHLEDKVLQAVSMETIKARLDPETTLDQVLSWGHQHEEIKTMMVQYLVKKRRHVFGEEHTNKLRPYLWAEYEDQVETLVEITSLMARQPE</sequence>
<feature type="region of interest" description="Disordered" evidence="1">
    <location>
        <begin position="382"/>
        <end position="401"/>
    </location>
</feature>
<comment type="caution">
    <text evidence="3">The sequence shown here is derived from an EMBL/GenBank/DDBJ whole genome shotgun (WGS) entry which is preliminary data.</text>
</comment>
<evidence type="ECO:0000256" key="1">
    <source>
        <dbReference type="SAM" id="MobiDB-lite"/>
    </source>
</evidence>
<keyword evidence="4" id="KW-1185">Reference proteome</keyword>
<dbReference type="Gene3D" id="3.30.710.10">
    <property type="entry name" value="Potassium Channel Kv1.1, Chain A"/>
    <property type="match status" value="1"/>
</dbReference>
<dbReference type="SUPFAM" id="SSF54695">
    <property type="entry name" value="POZ domain"/>
    <property type="match status" value="1"/>
</dbReference>
<evidence type="ECO:0000313" key="3">
    <source>
        <dbReference type="EMBL" id="KAF9963576.1"/>
    </source>
</evidence>
<dbReference type="InterPro" id="IPR011333">
    <property type="entry name" value="SKP1/BTB/POZ_sf"/>
</dbReference>
<proteinExistence type="predicted"/>
<dbReference type="Proteomes" id="UP000738359">
    <property type="component" value="Unassembled WGS sequence"/>
</dbReference>
<dbReference type="Pfam" id="PF00651">
    <property type="entry name" value="BTB"/>
    <property type="match status" value="1"/>
</dbReference>